<sequence>MARRALITGLSGFTGRHMAAELTKAGYDVWGTMTSSPDDEVAEAVGIRVDLLDADALESFVADARPDVVVHLAGAAHVTGNAPGRTYMVNIVGTRNLLSALAALDNTPRAVLLASTANVYGNASVEIIDENVPVHPANDYAVSKLAMEHAARLWLDRLPLVFARPFNYTGVGQSEDYVLPKIVGHHARREARISLGNLHMSRDFSDVRDVVAVYARLLEAAPVGETFNICSGHGHSLGQMLQMLARIAGYQIDVIADAKFMRRNEIARLVGSNHKLRNVIGLAPCTPIEETLAWMYEAMRARVTE</sequence>
<dbReference type="RefSeq" id="WP_062602342.1">
    <property type="nucleotide sequence ID" value="NZ_FCOX02000002.1"/>
</dbReference>
<dbReference type="Pfam" id="PF16363">
    <property type="entry name" value="GDP_Man_Dehyd"/>
    <property type="match status" value="1"/>
</dbReference>
<dbReference type="Gene3D" id="3.90.25.10">
    <property type="entry name" value="UDP-galactose 4-epimerase, domain 1"/>
    <property type="match status" value="1"/>
</dbReference>
<organism evidence="2 3">
    <name type="scientific">Caballeronia calidae</name>
    <dbReference type="NCBI Taxonomy" id="1777139"/>
    <lineage>
        <taxon>Bacteria</taxon>
        <taxon>Pseudomonadati</taxon>
        <taxon>Pseudomonadota</taxon>
        <taxon>Betaproteobacteria</taxon>
        <taxon>Burkholderiales</taxon>
        <taxon>Burkholderiaceae</taxon>
        <taxon>Caballeronia</taxon>
    </lineage>
</organism>
<dbReference type="EMBL" id="FCOX02000002">
    <property type="protein sequence ID" value="SAK46720.1"/>
    <property type="molecule type" value="Genomic_DNA"/>
</dbReference>
<dbReference type="Gene3D" id="3.40.50.720">
    <property type="entry name" value="NAD(P)-binding Rossmann-like Domain"/>
    <property type="match status" value="1"/>
</dbReference>
<reference evidence="2" key="1">
    <citation type="submission" date="2016-01" db="EMBL/GenBank/DDBJ databases">
        <authorList>
            <person name="Peeters C."/>
        </authorList>
    </citation>
    <scope>NUCLEOTIDE SEQUENCE</scope>
    <source>
        <strain evidence="2">LMG 29321</strain>
    </source>
</reference>
<evidence type="ECO:0000259" key="1">
    <source>
        <dbReference type="Pfam" id="PF16363"/>
    </source>
</evidence>
<feature type="domain" description="NAD(P)-binding" evidence="1">
    <location>
        <begin position="6"/>
        <end position="293"/>
    </location>
</feature>
<dbReference type="Proteomes" id="UP000071859">
    <property type="component" value="Unassembled WGS sequence"/>
</dbReference>
<evidence type="ECO:0000313" key="2">
    <source>
        <dbReference type="EMBL" id="SAK46720.1"/>
    </source>
</evidence>
<dbReference type="InterPro" id="IPR016040">
    <property type="entry name" value="NAD(P)-bd_dom"/>
</dbReference>
<dbReference type="PANTHER" id="PTHR43000">
    <property type="entry name" value="DTDP-D-GLUCOSE 4,6-DEHYDRATASE-RELATED"/>
    <property type="match status" value="1"/>
</dbReference>
<dbReference type="OrthoDB" id="5295702at2"/>
<keyword evidence="3" id="KW-1185">Reference proteome</keyword>
<evidence type="ECO:0000313" key="3">
    <source>
        <dbReference type="Proteomes" id="UP000071859"/>
    </source>
</evidence>
<dbReference type="InterPro" id="IPR036291">
    <property type="entry name" value="NAD(P)-bd_dom_sf"/>
</dbReference>
<gene>
    <name evidence="2" type="ORF">AWB78_00745</name>
</gene>
<dbReference type="SUPFAM" id="SSF51735">
    <property type="entry name" value="NAD(P)-binding Rossmann-fold domains"/>
    <property type="match status" value="1"/>
</dbReference>
<protein>
    <submittedName>
        <fullName evidence="2">UDP-glucose 4-epimerase</fullName>
    </submittedName>
</protein>
<name>A0A157ZMH1_9BURK</name>
<comment type="caution">
    <text evidence="2">The sequence shown here is derived from an EMBL/GenBank/DDBJ whole genome shotgun (WGS) entry which is preliminary data.</text>
</comment>
<proteinExistence type="predicted"/>
<accession>A0A157ZMH1</accession>
<dbReference type="AlphaFoldDB" id="A0A157ZMH1"/>